<dbReference type="EMBL" id="BAABJQ010000041">
    <property type="protein sequence ID" value="GAA5200097.1"/>
    <property type="molecule type" value="Genomic_DNA"/>
</dbReference>
<evidence type="ECO:0000256" key="2">
    <source>
        <dbReference type="SAM" id="Phobius"/>
    </source>
</evidence>
<accession>A0ABP9ST13</accession>
<evidence type="ECO:0000313" key="4">
    <source>
        <dbReference type="Proteomes" id="UP001501570"/>
    </source>
</evidence>
<keyword evidence="4" id="KW-1185">Reference proteome</keyword>
<evidence type="ECO:0000313" key="3">
    <source>
        <dbReference type="EMBL" id="GAA5200097.1"/>
    </source>
</evidence>
<feature type="transmembrane region" description="Helical" evidence="2">
    <location>
        <begin position="68"/>
        <end position="88"/>
    </location>
</feature>
<comment type="caution">
    <text evidence="3">The sequence shown here is derived from an EMBL/GenBank/DDBJ whole genome shotgun (WGS) entry which is preliminary data.</text>
</comment>
<keyword evidence="2" id="KW-0472">Membrane</keyword>
<reference evidence="4" key="1">
    <citation type="journal article" date="2019" name="Int. J. Syst. Evol. Microbiol.">
        <title>The Global Catalogue of Microorganisms (GCM) 10K type strain sequencing project: providing services to taxonomists for standard genome sequencing and annotation.</title>
        <authorList>
            <consortium name="The Broad Institute Genomics Platform"/>
            <consortium name="The Broad Institute Genome Sequencing Center for Infectious Disease"/>
            <person name="Wu L."/>
            <person name="Ma J."/>
        </authorList>
    </citation>
    <scope>NUCLEOTIDE SEQUENCE [LARGE SCALE GENOMIC DNA]</scope>
    <source>
        <strain evidence="4">JCM 18304</strain>
    </source>
</reference>
<gene>
    <name evidence="3" type="ORF">GCM10023322_77210</name>
</gene>
<organism evidence="3 4">
    <name type="scientific">Rugosimonospora acidiphila</name>
    <dbReference type="NCBI Taxonomy" id="556531"/>
    <lineage>
        <taxon>Bacteria</taxon>
        <taxon>Bacillati</taxon>
        <taxon>Actinomycetota</taxon>
        <taxon>Actinomycetes</taxon>
        <taxon>Micromonosporales</taxon>
        <taxon>Micromonosporaceae</taxon>
        <taxon>Rugosimonospora</taxon>
    </lineage>
</organism>
<protein>
    <submittedName>
        <fullName evidence="3">Uncharacterized protein</fullName>
    </submittedName>
</protein>
<name>A0ABP9ST13_9ACTN</name>
<sequence>MVPGGVRPDPSGGAGERPIDPGAANGCPDRRCGACPELRRSPILHPSRARIHRAATGPGIRLRSMADFLVVLGIVAFVAAMLGVIKALERV</sequence>
<proteinExistence type="predicted"/>
<evidence type="ECO:0000256" key="1">
    <source>
        <dbReference type="SAM" id="MobiDB-lite"/>
    </source>
</evidence>
<dbReference type="Proteomes" id="UP001501570">
    <property type="component" value="Unassembled WGS sequence"/>
</dbReference>
<keyword evidence="2" id="KW-1133">Transmembrane helix</keyword>
<keyword evidence="2" id="KW-0812">Transmembrane</keyword>
<feature type="region of interest" description="Disordered" evidence="1">
    <location>
        <begin position="1"/>
        <end position="26"/>
    </location>
</feature>